<dbReference type="PROSITE" id="PS51257">
    <property type="entry name" value="PROKAR_LIPOPROTEIN"/>
    <property type="match status" value="1"/>
</dbReference>
<feature type="signal peptide" evidence="2">
    <location>
        <begin position="1"/>
        <end position="21"/>
    </location>
</feature>
<feature type="chain" id="PRO_5002147064" description="Endo-1,4-beta-xylanase A" evidence="2">
    <location>
        <begin position="22"/>
        <end position="315"/>
    </location>
</feature>
<evidence type="ECO:0000313" key="3">
    <source>
        <dbReference type="EMBL" id="KIG16235.1"/>
    </source>
</evidence>
<evidence type="ECO:0000256" key="2">
    <source>
        <dbReference type="SAM" id="SignalP"/>
    </source>
</evidence>
<reference evidence="3 4" key="1">
    <citation type="submission" date="2014-12" db="EMBL/GenBank/DDBJ databases">
        <title>Genome assembly of Enhygromyxa salina DSM 15201.</title>
        <authorList>
            <person name="Sharma G."/>
            <person name="Subramanian S."/>
        </authorList>
    </citation>
    <scope>NUCLEOTIDE SEQUENCE [LARGE SCALE GENOMIC DNA]</scope>
    <source>
        <strain evidence="3 4">DSM 15201</strain>
    </source>
</reference>
<feature type="compositionally biased region" description="Low complexity" evidence="1">
    <location>
        <begin position="21"/>
        <end position="30"/>
    </location>
</feature>
<comment type="caution">
    <text evidence="3">The sequence shown here is derived from an EMBL/GenBank/DDBJ whole genome shotgun (WGS) entry which is preliminary data.</text>
</comment>
<name>A0A0C2D3B8_9BACT</name>
<feature type="compositionally biased region" description="Acidic residues" evidence="1">
    <location>
        <begin position="43"/>
        <end position="138"/>
    </location>
</feature>
<accession>A0A0C2D3B8</accession>
<dbReference type="Proteomes" id="UP000031599">
    <property type="component" value="Unassembled WGS sequence"/>
</dbReference>
<feature type="region of interest" description="Disordered" evidence="1">
    <location>
        <begin position="21"/>
        <end position="146"/>
    </location>
</feature>
<evidence type="ECO:0000256" key="1">
    <source>
        <dbReference type="SAM" id="MobiDB-lite"/>
    </source>
</evidence>
<organism evidence="3 4">
    <name type="scientific">Enhygromyxa salina</name>
    <dbReference type="NCBI Taxonomy" id="215803"/>
    <lineage>
        <taxon>Bacteria</taxon>
        <taxon>Pseudomonadati</taxon>
        <taxon>Myxococcota</taxon>
        <taxon>Polyangia</taxon>
        <taxon>Nannocystales</taxon>
        <taxon>Nannocystaceae</taxon>
        <taxon>Enhygromyxa</taxon>
    </lineage>
</organism>
<proteinExistence type="predicted"/>
<evidence type="ECO:0008006" key="5">
    <source>
        <dbReference type="Google" id="ProtNLM"/>
    </source>
</evidence>
<keyword evidence="2" id="KW-0732">Signal</keyword>
<sequence>MRSRDLTLVFVALFGAVLACGDDGASDGASLGTTETSGSGDGDTGDGDGDTGDGDGDTGDGDGDTGDGDGDPGDGDGDTGDGDGDGDTGDGDGDTGDGDGDGDTGDGDGDGDTGDGDGDGDTGDGDGDGDGDTGDGDGDPITYDACDFPNDGPWVEIEYWQLGSVSSPSWSYSDTPGWTEPEWAWGQESWPEIFEFGGNSMTNDPIGIVASISGTWQIMMGLQDLIDYDYASVCIEGRSISVGSPATMEVSNPLNGCGVADAQISHSWEVHAVGVDLGNCMVPGAATQAVRIDPWGGSGKVGLKRVRVTLHGAVY</sequence>
<protein>
    <recommendedName>
        <fullName evidence="5">Endo-1,4-beta-xylanase A</fullName>
    </recommendedName>
</protein>
<gene>
    <name evidence="3" type="ORF">DB30_04847</name>
</gene>
<dbReference type="EMBL" id="JMCC02000041">
    <property type="protein sequence ID" value="KIG16235.1"/>
    <property type="molecule type" value="Genomic_DNA"/>
</dbReference>
<evidence type="ECO:0000313" key="4">
    <source>
        <dbReference type="Proteomes" id="UP000031599"/>
    </source>
</evidence>
<dbReference type="RefSeq" id="WP_052550154.1">
    <property type="nucleotide sequence ID" value="NZ_JMCC02000041.1"/>
</dbReference>
<dbReference type="AlphaFoldDB" id="A0A0C2D3B8"/>